<dbReference type="SUPFAM" id="SSF117281">
    <property type="entry name" value="Kelch motif"/>
    <property type="match status" value="1"/>
</dbReference>
<dbReference type="Gene3D" id="2.120.10.80">
    <property type="entry name" value="Kelch-type beta propeller"/>
    <property type="match status" value="2"/>
</dbReference>
<dbReference type="EMBL" id="HBUF01197825">
    <property type="protein sequence ID" value="CAG6660744.1"/>
    <property type="molecule type" value="Transcribed_RNA"/>
</dbReference>
<reference evidence="2" key="1">
    <citation type="submission" date="2021-05" db="EMBL/GenBank/DDBJ databases">
        <authorList>
            <person name="Alioto T."/>
            <person name="Alioto T."/>
            <person name="Gomez Garrido J."/>
        </authorList>
    </citation>
    <scope>NUCLEOTIDE SEQUENCE</scope>
</reference>
<dbReference type="Pfam" id="PF24681">
    <property type="entry name" value="Kelch_KLHDC2_KLHL20_DRC7"/>
    <property type="match status" value="1"/>
</dbReference>
<dbReference type="InterPro" id="IPR052637">
    <property type="entry name" value="KLHDC3-like"/>
</dbReference>
<evidence type="ECO:0000313" key="2">
    <source>
        <dbReference type="EMBL" id="CAG6660742.1"/>
    </source>
</evidence>
<evidence type="ECO:0000256" key="1">
    <source>
        <dbReference type="ARBA" id="ARBA00022441"/>
    </source>
</evidence>
<dbReference type="EMBL" id="HBUF01197823">
    <property type="protein sequence ID" value="CAG6660740.1"/>
    <property type="molecule type" value="Transcribed_RNA"/>
</dbReference>
<dbReference type="SMART" id="SM00612">
    <property type="entry name" value="Kelch"/>
    <property type="match status" value="2"/>
</dbReference>
<dbReference type="EMBL" id="HBUF01197822">
    <property type="protein sequence ID" value="CAG6660738.1"/>
    <property type="molecule type" value="Transcribed_RNA"/>
</dbReference>
<dbReference type="PANTHER" id="PTHR46461">
    <property type="entry name" value="KELCH DOMAIN-CONTAINING PROTEIN 3"/>
    <property type="match status" value="1"/>
</dbReference>
<keyword evidence="1" id="KW-0880">Kelch repeat</keyword>
<accession>A0A8D8S3I2</accession>
<proteinExistence type="predicted"/>
<dbReference type="EMBL" id="HBUF01197824">
    <property type="protein sequence ID" value="CAG6660742.1"/>
    <property type="molecule type" value="Transcribed_RNA"/>
</dbReference>
<dbReference type="Pfam" id="PF01344">
    <property type="entry name" value="Kelch_1"/>
    <property type="match status" value="1"/>
</dbReference>
<protein>
    <submittedName>
        <fullName evidence="2">Kelch domain-containing protein 3</fullName>
    </submittedName>
</protein>
<dbReference type="GO" id="GO:0005737">
    <property type="term" value="C:cytoplasm"/>
    <property type="evidence" value="ECO:0007669"/>
    <property type="project" value="TreeGrafter"/>
</dbReference>
<sequence>MYWTVHLTGGPRRVNHAAVLNDNKIFTFGGYCSGEDYVKRRPMDVYVLNTDTLRWSPVPVARKGCPQYSQTPYQRYGHSAVVHEGKIYIWGGRNDRFVCNQLFCFNCDTRQWSCPKVCGQIPEARDGHSACVYQGNMYIFGGYIDEETQFTQDVYVLDLTTFHWSFIETWGEPPSYRDFHTANIINGRMFVWGGRGDESALYHSGSEVYCPDLVYLDLKHFKWVRPNTTGSIPVGRRSHSAFVYQDCLYIFGGYNGLVEEHYNDIYRYCTQAQEWSQVRPHGPQPTKRRRQSCIVNGDTLIMFGGSSPLSALDKESQAQMLLSRPYLSPVNNTARPNDPLFGESNLIDNDDLHILDFAPTLRTLALVAVIKYNLSTKYLPRQLLHEVRAMSTANSVRSSSKTG</sequence>
<organism evidence="2">
    <name type="scientific">Cacopsylla melanoneura</name>
    <dbReference type="NCBI Taxonomy" id="428564"/>
    <lineage>
        <taxon>Eukaryota</taxon>
        <taxon>Metazoa</taxon>
        <taxon>Ecdysozoa</taxon>
        <taxon>Arthropoda</taxon>
        <taxon>Hexapoda</taxon>
        <taxon>Insecta</taxon>
        <taxon>Pterygota</taxon>
        <taxon>Neoptera</taxon>
        <taxon>Paraneoptera</taxon>
        <taxon>Hemiptera</taxon>
        <taxon>Sternorrhyncha</taxon>
        <taxon>Psylloidea</taxon>
        <taxon>Psyllidae</taxon>
        <taxon>Psyllinae</taxon>
        <taxon>Cacopsylla</taxon>
    </lineage>
</organism>
<dbReference type="InterPro" id="IPR006652">
    <property type="entry name" value="Kelch_1"/>
</dbReference>
<dbReference type="InterPro" id="IPR015915">
    <property type="entry name" value="Kelch-typ_b-propeller"/>
</dbReference>
<dbReference type="PANTHER" id="PTHR46461:SF1">
    <property type="entry name" value="KELCH DOMAIN-CONTAINING PROTEIN 3"/>
    <property type="match status" value="1"/>
</dbReference>
<dbReference type="AlphaFoldDB" id="A0A8D8S3I2"/>
<name>A0A8D8S3I2_9HEMI</name>
<dbReference type="GO" id="GO:0003682">
    <property type="term" value="F:chromatin binding"/>
    <property type="evidence" value="ECO:0007669"/>
    <property type="project" value="InterPro"/>
</dbReference>